<dbReference type="AlphaFoldDB" id="A0A382F2Q6"/>
<gene>
    <name evidence="1" type="ORF">METZ01_LOCUS210130</name>
</gene>
<dbReference type="Gene3D" id="3.20.20.60">
    <property type="entry name" value="Phosphoenolpyruvate-binding domains"/>
    <property type="match status" value="1"/>
</dbReference>
<accession>A0A382F2Q6</accession>
<dbReference type="GO" id="GO:0003824">
    <property type="term" value="F:catalytic activity"/>
    <property type="evidence" value="ECO:0007669"/>
    <property type="project" value="InterPro"/>
</dbReference>
<dbReference type="InterPro" id="IPR015813">
    <property type="entry name" value="Pyrv/PenolPyrv_kinase-like_dom"/>
</dbReference>
<dbReference type="SUPFAM" id="SSF51621">
    <property type="entry name" value="Phosphoenolpyruvate/pyruvate domain"/>
    <property type="match status" value="1"/>
</dbReference>
<reference evidence="1" key="1">
    <citation type="submission" date="2018-05" db="EMBL/GenBank/DDBJ databases">
        <authorList>
            <person name="Lanie J.A."/>
            <person name="Ng W.-L."/>
            <person name="Kazmierczak K.M."/>
            <person name="Andrzejewski T.M."/>
            <person name="Davidsen T.M."/>
            <person name="Wayne K.J."/>
            <person name="Tettelin H."/>
            <person name="Glass J.I."/>
            <person name="Rusch D."/>
            <person name="Podicherti R."/>
            <person name="Tsui H.-C.T."/>
            <person name="Winkler M.E."/>
        </authorList>
    </citation>
    <scope>NUCLEOTIDE SEQUENCE</scope>
</reference>
<organism evidence="1">
    <name type="scientific">marine metagenome</name>
    <dbReference type="NCBI Taxonomy" id="408172"/>
    <lineage>
        <taxon>unclassified sequences</taxon>
        <taxon>metagenomes</taxon>
        <taxon>ecological metagenomes</taxon>
    </lineage>
</organism>
<evidence type="ECO:0000313" key="1">
    <source>
        <dbReference type="EMBL" id="SVB57276.1"/>
    </source>
</evidence>
<proteinExistence type="predicted"/>
<dbReference type="EMBL" id="UINC01047693">
    <property type="protein sequence ID" value="SVB57276.1"/>
    <property type="molecule type" value="Genomic_DNA"/>
</dbReference>
<dbReference type="InterPro" id="IPR040442">
    <property type="entry name" value="Pyrv_kinase-like_dom_sf"/>
</dbReference>
<protein>
    <recommendedName>
        <fullName evidence="2">Pyruvate kinase barrel domain-containing protein</fullName>
    </recommendedName>
</protein>
<evidence type="ECO:0008006" key="2">
    <source>
        <dbReference type="Google" id="ProtNLM"/>
    </source>
</evidence>
<sequence>MILISQNIENYDLTLPKDVVFRINLAWCNSLKELEAKLLKNKKAEFFIDLPIRRIKPPNNSYSLDDMIPIIKANPRIRYIAISNVENKNDLQPFLEKLPDYINIVPKIESPKAVLNIKEICDSLKTEKKIVMLDHDDLFSSLIRNNKDRNSFQEYIKKLIDFCEENNISLLRTVGVVFSDDEKRITQYEK</sequence>
<name>A0A382F2Q6_9ZZZZ</name>